<dbReference type="Proteomes" id="UP000473699">
    <property type="component" value="Unassembled WGS sequence"/>
</dbReference>
<feature type="domain" description="Aminotransferase class I/classII large" evidence="6">
    <location>
        <begin position="39"/>
        <end position="381"/>
    </location>
</feature>
<dbReference type="InterPro" id="IPR027619">
    <property type="entry name" value="C-S_lyase_PatB-like"/>
</dbReference>
<evidence type="ECO:0000313" key="8">
    <source>
        <dbReference type="Proteomes" id="UP000473699"/>
    </source>
</evidence>
<evidence type="ECO:0000256" key="2">
    <source>
        <dbReference type="ARBA" id="ARBA00012224"/>
    </source>
</evidence>
<keyword evidence="3" id="KW-0663">Pyridoxal phosphate</keyword>
<dbReference type="NCBIfam" id="TIGR04350">
    <property type="entry name" value="C_S_lyase_PatB"/>
    <property type="match status" value="1"/>
</dbReference>
<comment type="similarity">
    <text evidence="5">Belongs to the class-II pyridoxal-phosphate-dependent aminotransferase family. MalY/PatB cystathionine beta-lyase subfamily.</text>
</comment>
<dbReference type="EC" id="4.4.1.13" evidence="2"/>
<evidence type="ECO:0000256" key="4">
    <source>
        <dbReference type="ARBA" id="ARBA00023239"/>
    </source>
</evidence>
<comment type="caution">
    <text evidence="7">The sequence shown here is derived from an EMBL/GenBank/DDBJ whole genome shotgun (WGS) entry which is preliminary data.</text>
</comment>
<reference evidence="7 8" key="1">
    <citation type="submission" date="2019-08" db="EMBL/GenBank/DDBJ databases">
        <title>In-depth cultivation of the pig gut microbiome towards novel bacterial diversity and tailored functional studies.</title>
        <authorList>
            <person name="Wylensek D."/>
            <person name="Hitch T.C.A."/>
            <person name="Clavel T."/>
        </authorList>
    </citation>
    <scope>NUCLEOTIDE SEQUENCE [LARGE SCALE GENOMIC DNA]</scope>
    <source>
        <strain evidence="7 8">SM-530-WT-4B</strain>
    </source>
</reference>
<evidence type="ECO:0000256" key="5">
    <source>
        <dbReference type="ARBA" id="ARBA00037974"/>
    </source>
</evidence>
<dbReference type="CDD" id="cd00609">
    <property type="entry name" value="AAT_like"/>
    <property type="match status" value="1"/>
</dbReference>
<dbReference type="InterPro" id="IPR004839">
    <property type="entry name" value="Aminotransferase_I/II_large"/>
</dbReference>
<gene>
    <name evidence="7" type="ORF">FYJ74_09785</name>
</gene>
<dbReference type="InterPro" id="IPR015421">
    <property type="entry name" value="PyrdxlP-dep_Trfase_major"/>
</dbReference>
<dbReference type="Gene3D" id="3.90.1150.10">
    <property type="entry name" value="Aspartate Aminotransferase, domain 1"/>
    <property type="match status" value="1"/>
</dbReference>
<organism evidence="7 8">
    <name type="scientific">Pyramidobacter porci</name>
    <dbReference type="NCBI Taxonomy" id="2605789"/>
    <lineage>
        <taxon>Bacteria</taxon>
        <taxon>Thermotogati</taxon>
        <taxon>Synergistota</taxon>
        <taxon>Synergistia</taxon>
        <taxon>Synergistales</taxon>
        <taxon>Dethiosulfovibrionaceae</taxon>
        <taxon>Pyramidobacter</taxon>
    </lineage>
</organism>
<evidence type="ECO:0000256" key="3">
    <source>
        <dbReference type="ARBA" id="ARBA00022898"/>
    </source>
</evidence>
<dbReference type="PANTHER" id="PTHR43525:SF1">
    <property type="entry name" value="PROTEIN MALY"/>
    <property type="match status" value="1"/>
</dbReference>
<dbReference type="AlphaFoldDB" id="A0A6L5YDR4"/>
<dbReference type="SUPFAM" id="SSF53383">
    <property type="entry name" value="PLP-dependent transferases"/>
    <property type="match status" value="1"/>
</dbReference>
<keyword evidence="4" id="KW-0456">Lyase</keyword>
<protein>
    <recommendedName>
        <fullName evidence="2">cysteine-S-conjugate beta-lyase</fullName>
        <ecNumber evidence="2">4.4.1.13</ecNumber>
    </recommendedName>
</protein>
<dbReference type="InterPro" id="IPR015422">
    <property type="entry name" value="PyrdxlP-dep_Trfase_small"/>
</dbReference>
<dbReference type="EMBL" id="VUNH01000011">
    <property type="protein sequence ID" value="MST56320.1"/>
    <property type="molecule type" value="Genomic_DNA"/>
</dbReference>
<dbReference type="GO" id="GO:0047804">
    <property type="term" value="F:cysteine-S-conjugate beta-lyase activity"/>
    <property type="evidence" value="ECO:0007669"/>
    <property type="project" value="UniProtKB-EC"/>
</dbReference>
<dbReference type="InterPro" id="IPR051798">
    <property type="entry name" value="Class-II_PLP-Dep_Aminotrans"/>
</dbReference>
<dbReference type="GO" id="GO:0008483">
    <property type="term" value="F:transaminase activity"/>
    <property type="evidence" value="ECO:0007669"/>
    <property type="project" value="UniProtKB-KW"/>
</dbReference>
<dbReference type="PANTHER" id="PTHR43525">
    <property type="entry name" value="PROTEIN MALY"/>
    <property type="match status" value="1"/>
</dbReference>
<keyword evidence="8" id="KW-1185">Reference proteome</keyword>
<evidence type="ECO:0000256" key="1">
    <source>
        <dbReference type="ARBA" id="ARBA00001933"/>
    </source>
</evidence>
<dbReference type="InterPro" id="IPR015424">
    <property type="entry name" value="PyrdxlP-dep_Trfase"/>
</dbReference>
<evidence type="ECO:0000259" key="6">
    <source>
        <dbReference type="Pfam" id="PF00155"/>
    </source>
</evidence>
<evidence type="ECO:0000313" key="7">
    <source>
        <dbReference type="EMBL" id="MST56320.1"/>
    </source>
</evidence>
<name>A0A6L5YDR4_9BACT</name>
<comment type="cofactor">
    <cofactor evidence="1">
        <name>pyridoxal 5'-phosphate</name>
        <dbReference type="ChEBI" id="CHEBI:597326"/>
    </cofactor>
</comment>
<dbReference type="RefSeq" id="WP_154529403.1">
    <property type="nucleotide sequence ID" value="NZ_VUNH01000011.1"/>
</dbReference>
<dbReference type="Pfam" id="PF00155">
    <property type="entry name" value="Aminotran_1_2"/>
    <property type="match status" value="1"/>
</dbReference>
<dbReference type="Gene3D" id="3.40.640.10">
    <property type="entry name" value="Type I PLP-dependent aspartate aminotransferase-like (Major domain)"/>
    <property type="match status" value="1"/>
</dbReference>
<accession>A0A6L5YDR4</accession>
<keyword evidence="7" id="KW-0808">Transferase</keyword>
<proteinExistence type="inferred from homology"/>
<sequence>MLEIVHDFDEVVDRRGSDSKKYSLYPEDVIPMWIADTDFKSPQPVVEALVKRMQAGIYGYTPTSERLKIAAARWQKLRFGWDVDPAAVEYIPGVIAGVISAVRAFSQPGDNIVVQSPCYPPFSDLADHNGRHLLRNRLVRKNDRFEIDFEDFEAKIADSRTKLFILCNPQNPSGRVYTREELIRLGELCLRHHIIVLADEIHADIVFDKRKHIPFASLSTEFAQNCISFMNPSKTFNVPGFRTAVFIAKNPILKEAVHQIIVDNKAIGENICGTIALCAAYEECGYYADQLVAYLQSNRDYAEERLGKIKGVIPSRLEGTYLMWLDCRGLEMSQKELDRFFVDRVKVGLNSGTTFGPECEGFLRMNIACPRATLTKALDRIEAAVMSL</sequence>
<dbReference type="GO" id="GO:0030170">
    <property type="term" value="F:pyridoxal phosphate binding"/>
    <property type="evidence" value="ECO:0007669"/>
    <property type="project" value="InterPro"/>
</dbReference>
<keyword evidence="7" id="KW-0032">Aminotransferase</keyword>